<evidence type="ECO:0000259" key="8">
    <source>
        <dbReference type="PROSITE" id="PS50192"/>
    </source>
</evidence>
<dbReference type="GO" id="GO:0031201">
    <property type="term" value="C:SNARE complex"/>
    <property type="evidence" value="ECO:0007669"/>
    <property type="project" value="TreeGrafter"/>
</dbReference>
<dbReference type="GO" id="GO:0005484">
    <property type="term" value="F:SNAP receptor activity"/>
    <property type="evidence" value="ECO:0007669"/>
    <property type="project" value="TreeGrafter"/>
</dbReference>
<dbReference type="PANTHER" id="PTHR19305:SF14">
    <property type="entry name" value="SYNAPTOSOMAL-ASSOCIATED PROTEIN-RELATED"/>
    <property type="match status" value="1"/>
</dbReference>
<dbReference type="GO" id="GO:0016082">
    <property type="term" value="P:synaptic vesicle priming"/>
    <property type="evidence" value="ECO:0007669"/>
    <property type="project" value="TreeGrafter"/>
</dbReference>
<name>A0A0P8Y6M6_DROAN</name>
<dbReference type="PANTHER" id="PTHR19305">
    <property type="entry name" value="SYNAPTOSOMAL ASSOCIATED PROTEIN"/>
    <property type="match status" value="1"/>
</dbReference>
<dbReference type="EMBL" id="CH902627">
    <property type="protein sequence ID" value="KPU74886.1"/>
    <property type="molecule type" value="Genomic_DNA"/>
</dbReference>
<dbReference type="GO" id="GO:0005886">
    <property type="term" value="C:plasma membrane"/>
    <property type="evidence" value="ECO:0007669"/>
    <property type="project" value="TreeGrafter"/>
</dbReference>
<evidence type="ECO:0000256" key="2">
    <source>
        <dbReference type="ARBA" id="ARBA00022599"/>
    </source>
</evidence>
<evidence type="ECO:0000256" key="7">
    <source>
        <dbReference type="SAM" id="Coils"/>
    </source>
</evidence>
<dbReference type="CDD" id="cd15889">
    <property type="entry name" value="SNARE_SNAP25N_23N"/>
    <property type="match status" value="1"/>
</dbReference>
<sequence length="109" mass="12060">MPADPSEEMAGPQVPKTELEELQIKAQGVADESLESTRRMLALCEESAEVGMRSIVMLDEQGEQLDRIEEGMDQINADMREAEKNLSGMEKCCGICVLPCNKFVLLILT</sequence>
<evidence type="ECO:0000256" key="4">
    <source>
        <dbReference type="ARBA" id="ARBA00023018"/>
    </source>
</evidence>
<keyword evidence="5 7" id="KW-0175">Coiled coil</keyword>
<dbReference type="GO" id="GO:0043005">
    <property type="term" value="C:neuron projection"/>
    <property type="evidence" value="ECO:0007669"/>
    <property type="project" value="UniProtKB-KW"/>
</dbReference>
<dbReference type="GO" id="GO:0019905">
    <property type="term" value="F:syntaxin binding"/>
    <property type="evidence" value="ECO:0007669"/>
    <property type="project" value="TreeGrafter"/>
</dbReference>
<dbReference type="InterPro" id="IPR000727">
    <property type="entry name" value="T_SNARE_dom"/>
</dbReference>
<dbReference type="Proteomes" id="UP000007801">
    <property type="component" value="Unassembled WGS sequence"/>
</dbReference>
<dbReference type="AlphaFoldDB" id="A0A0P8Y6M6"/>
<proteinExistence type="inferred from homology"/>
<reference evidence="9 10" key="1">
    <citation type="journal article" date="2007" name="Nature">
        <title>Evolution of genes and genomes on the Drosophila phylogeny.</title>
        <authorList>
            <consortium name="Drosophila 12 Genomes Consortium"/>
            <person name="Clark A.G."/>
            <person name="Eisen M.B."/>
            <person name="Smith D.R."/>
            <person name="Bergman C.M."/>
            <person name="Oliver B."/>
            <person name="Markow T.A."/>
            <person name="Kaufman T.C."/>
            <person name="Kellis M."/>
            <person name="Gelbart W."/>
            <person name="Iyer V.N."/>
            <person name="Pollard D.A."/>
            <person name="Sackton T.B."/>
            <person name="Larracuente A.M."/>
            <person name="Singh N.D."/>
            <person name="Abad J.P."/>
            <person name="Abt D.N."/>
            <person name="Adryan B."/>
            <person name="Aguade M."/>
            <person name="Akashi H."/>
            <person name="Anderson W.W."/>
            <person name="Aquadro C.F."/>
            <person name="Ardell D.H."/>
            <person name="Arguello R."/>
            <person name="Artieri C.G."/>
            <person name="Barbash D.A."/>
            <person name="Barker D."/>
            <person name="Barsanti P."/>
            <person name="Batterham P."/>
            <person name="Batzoglou S."/>
            <person name="Begun D."/>
            <person name="Bhutkar A."/>
            <person name="Blanco E."/>
            <person name="Bosak S.A."/>
            <person name="Bradley R.K."/>
            <person name="Brand A.D."/>
            <person name="Brent M.R."/>
            <person name="Brooks A.N."/>
            <person name="Brown R.H."/>
            <person name="Butlin R.K."/>
            <person name="Caggese C."/>
            <person name="Calvi B.R."/>
            <person name="Bernardo de Carvalho A."/>
            <person name="Caspi A."/>
            <person name="Castrezana S."/>
            <person name="Celniker S.E."/>
            <person name="Chang J.L."/>
            <person name="Chapple C."/>
            <person name="Chatterji S."/>
            <person name="Chinwalla A."/>
            <person name="Civetta A."/>
            <person name="Clifton S.W."/>
            <person name="Comeron J.M."/>
            <person name="Costello J.C."/>
            <person name="Coyne J.A."/>
            <person name="Daub J."/>
            <person name="David R.G."/>
            <person name="Delcher A.L."/>
            <person name="Delehaunty K."/>
            <person name="Do C.B."/>
            <person name="Ebling H."/>
            <person name="Edwards K."/>
            <person name="Eickbush T."/>
            <person name="Evans J.D."/>
            <person name="Filipski A."/>
            <person name="Findeiss S."/>
            <person name="Freyhult E."/>
            <person name="Fulton L."/>
            <person name="Fulton R."/>
            <person name="Garcia A.C."/>
            <person name="Gardiner A."/>
            <person name="Garfield D.A."/>
            <person name="Garvin B.E."/>
            <person name="Gibson G."/>
            <person name="Gilbert D."/>
            <person name="Gnerre S."/>
            <person name="Godfrey J."/>
            <person name="Good R."/>
            <person name="Gotea V."/>
            <person name="Gravely B."/>
            <person name="Greenberg A.J."/>
            <person name="Griffiths-Jones S."/>
            <person name="Gross S."/>
            <person name="Guigo R."/>
            <person name="Gustafson E.A."/>
            <person name="Haerty W."/>
            <person name="Hahn M.W."/>
            <person name="Halligan D.L."/>
            <person name="Halpern A.L."/>
            <person name="Halter G.M."/>
            <person name="Han M.V."/>
            <person name="Heger A."/>
            <person name="Hillier L."/>
            <person name="Hinrichs A.S."/>
            <person name="Holmes I."/>
            <person name="Hoskins R.A."/>
            <person name="Hubisz M.J."/>
            <person name="Hultmark D."/>
            <person name="Huntley M.A."/>
            <person name="Jaffe D.B."/>
            <person name="Jagadeeshan S."/>
            <person name="Jeck W.R."/>
            <person name="Johnson J."/>
            <person name="Jones C.D."/>
            <person name="Jordan W.C."/>
            <person name="Karpen G.H."/>
            <person name="Kataoka E."/>
            <person name="Keightley P.D."/>
            <person name="Kheradpour P."/>
            <person name="Kirkness E.F."/>
            <person name="Koerich L.B."/>
            <person name="Kristiansen K."/>
            <person name="Kudrna D."/>
            <person name="Kulathinal R.J."/>
            <person name="Kumar S."/>
            <person name="Kwok R."/>
            <person name="Lander E."/>
            <person name="Langley C.H."/>
            <person name="Lapoint R."/>
            <person name="Lazzaro B.P."/>
            <person name="Lee S.J."/>
            <person name="Levesque L."/>
            <person name="Li R."/>
            <person name="Lin C.F."/>
            <person name="Lin M.F."/>
            <person name="Lindblad-Toh K."/>
            <person name="Llopart A."/>
            <person name="Long M."/>
            <person name="Low L."/>
            <person name="Lozovsky E."/>
            <person name="Lu J."/>
            <person name="Luo M."/>
            <person name="Machado C.A."/>
            <person name="Makalowski W."/>
            <person name="Marzo M."/>
            <person name="Matsuda M."/>
            <person name="Matzkin L."/>
            <person name="McAllister B."/>
            <person name="McBride C.S."/>
            <person name="McKernan B."/>
            <person name="McKernan K."/>
            <person name="Mendez-Lago M."/>
            <person name="Minx P."/>
            <person name="Mollenhauer M.U."/>
            <person name="Montooth K."/>
            <person name="Mount S.M."/>
            <person name="Mu X."/>
            <person name="Myers E."/>
            <person name="Negre B."/>
            <person name="Newfeld S."/>
            <person name="Nielsen R."/>
            <person name="Noor M.A."/>
            <person name="O'Grady P."/>
            <person name="Pachter L."/>
            <person name="Papaceit M."/>
            <person name="Parisi M.J."/>
            <person name="Parisi M."/>
            <person name="Parts L."/>
            <person name="Pedersen J.S."/>
            <person name="Pesole G."/>
            <person name="Phillippy A.M."/>
            <person name="Ponting C.P."/>
            <person name="Pop M."/>
            <person name="Porcelli D."/>
            <person name="Powell J.R."/>
            <person name="Prohaska S."/>
            <person name="Pruitt K."/>
            <person name="Puig M."/>
            <person name="Quesneville H."/>
            <person name="Ram K.R."/>
            <person name="Rand D."/>
            <person name="Rasmussen M.D."/>
            <person name="Reed L.K."/>
            <person name="Reenan R."/>
            <person name="Reily A."/>
            <person name="Remington K.A."/>
            <person name="Rieger T.T."/>
            <person name="Ritchie M.G."/>
            <person name="Robin C."/>
            <person name="Rogers Y.H."/>
            <person name="Rohde C."/>
            <person name="Rozas J."/>
            <person name="Rubenfield M.J."/>
            <person name="Ruiz A."/>
            <person name="Russo S."/>
            <person name="Salzberg S.L."/>
            <person name="Sanchez-Gracia A."/>
            <person name="Saranga D.J."/>
            <person name="Sato H."/>
            <person name="Schaeffer S.W."/>
            <person name="Schatz M.C."/>
            <person name="Schlenke T."/>
            <person name="Schwartz R."/>
            <person name="Segarra C."/>
            <person name="Singh R.S."/>
            <person name="Sirot L."/>
            <person name="Sirota M."/>
            <person name="Sisneros N.B."/>
            <person name="Smith C.D."/>
            <person name="Smith T.F."/>
            <person name="Spieth J."/>
            <person name="Stage D.E."/>
            <person name="Stark A."/>
            <person name="Stephan W."/>
            <person name="Strausberg R.L."/>
            <person name="Strempel S."/>
            <person name="Sturgill D."/>
            <person name="Sutton G."/>
            <person name="Sutton G.G."/>
            <person name="Tao W."/>
            <person name="Teichmann S."/>
            <person name="Tobari Y.N."/>
            <person name="Tomimura Y."/>
            <person name="Tsolas J.M."/>
            <person name="Valente V.L."/>
            <person name="Venter E."/>
            <person name="Venter J.C."/>
            <person name="Vicario S."/>
            <person name="Vieira F.G."/>
            <person name="Vilella A.J."/>
            <person name="Villasante A."/>
            <person name="Walenz B."/>
            <person name="Wang J."/>
            <person name="Wasserman M."/>
            <person name="Watts T."/>
            <person name="Wilson D."/>
            <person name="Wilson R.K."/>
            <person name="Wing R.A."/>
            <person name="Wolfner M.F."/>
            <person name="Wong A."/>
            <person name="Wong G.K."/>
            <person name="Wu C.I."/>
            <person name="Wu G."/>
            <person name="Yamamoto D."/>
            <person name="Yang H.P."/>
            <person name="Yang S.P."/>
            <person name="Yorke J.A."/>
            <person name="Yoshida K."/>
            <person name="Zdobnov E."/>
            <person name="Zhang P."/>
            <person name="Zhang Y."/>
            <person name="Zimin A.V."/>
            <person name="Baldwin J."/>
            <person name="Abdouelleil A."/>
            <person name="Abdulkadir J."/>
            <person name="Abebe A."/>
            <person name="Abera B."/>
            <person name="Abreu J."/>
            <person name="Acer S.C."/>
            <person name="Aftuck L."/>
            <person name="Alexander A."/>
            <person name="An P."/>
            <person name="Anderson E."/>
            <person name="Anderson S."/>
            <person name="Arachi H."/>
            <person name="Azer M."/>
            <person name="Bachantsang P."/>
            <person name="Barry A."/>
            <person name="Bayul T."/>
            <person name="Berlin A."/>
            <person name="Bessette D."/>
            <person name="Bloom T."/>
            <person name="Blye J."/>
            <person name="Boguslavskiy L."/>
            <person name="Bonnet C."/>
            <person name="Boukhgalter B."/>
            <person name="Bourzgui I."/>
            <person name="Brown A."/>
            <person name="Cahill P."/>
            <person name="Channer S."/>
            <person name="Cheshatsang Y."/>
            <person name="Chuda L."/>
            <person name="Citroen M."/>
            <person name="Collymore A."/>
            <person name="Cooke P."/>
            <person name="Costello M."/>
            <person name="D'Aco K."/>
            <person name="Daza R."/>
            <person name="De Haan G."/>
            <person name="DeGray S."/>
            <person name="DeMaso C."/>
            <person name="Dhargay N."/>
            <person name="Dooley K."/>
            <person name="Dooley E."/>
            <person name="Doricent M."/>
            <person name="Dorje P."/>
            <person name="Dorjee K."/>
            <person name="Dupes A."/>
            <person name="Elong R."/>
            <person name="Falk J."/>
            <person name="Farina A."/>
            <person name="Faro S."/>
            <person name="Ferguson D."/>
            <person name="Fisher S."/>
            <person name="Foley C.D."/>
            <person name="Franke A."/>
            <person name="Friedrich D."/>
            <person name="Gadbois L."/>
            <person name="Gearin G."/>
            <person name="Gearin C.R."/>
            <person name="Giannoukos G."/>
            <person name="Goode T."/>
            <person name="Graham J."/>
            <person name="Grandbois E."/>
            <person name="Grewal S."/>
            <person name="Gyaltsen K."/>
            <person name="Hafez N."/>
            <person name="Hagos B."/>
            <person name="Hall J."/>
            <person name="Henson C."/>
            <person name="Hollinger A."/>
            <person name="Honan T."/>
            <person name="Huard M.D."/>
            <person name="Hughes L."/>
            <person name="Hurhula B."/>
            <person name="Husby M.E."/>
            <person name="Kamat A."/>
            <person name="Kanga B."/>
            <person name="Kashin S."/>
            <person name="Khazanovich D."/>
            <person name="Kisner P."/>
            <person name="Lance K."/>
            <person name="Lara M."/>
            <person name="Lee W."/>
            <person name="Lennon N."/>
            <person name="Letendre F."/>
            <person name="LeVine R."/>
            <person name="Lipovsky A."/>
            <person name="Liu X."/>
            <person name="Liu J."/>
            <person name="Liu S."/>
            <person name="Lokyitsang T."/>
            <person name="Lokyitsang Y."/>
            <person name="Lubonja R."/>
            <person name="Lui A."/>
            <person name="MacDonald P."/>
            <person name="Magnisalis V."/>
            <person name="Maru K."/>
            <person name="Matthews C."/>
            <person name="McCusker W."/>
            <person name="McDonough S."/>
            <person name="Mehta T."/>
            <person name="Meldrim J."/>
            <person name="Meneus L."/>
            <person name="Mihai O."/>
            <person name="Mihalev A."/>
            <person name="Mihova T."/>
            <person name="Mittelman R."/>
            <person name="Mlenga V."/>
            <person name="Montmayeur A."/>
            <person name="Mulrain L."/>
            <person name="Navidi A."/>
            <person name="Naylor J."/>
            <person name="Negash T."/>
            <person name="Nguyen T."/>
            <person name="Nguyen N."/>
            <person name="Nicol R."/>
            <person name="Norbu C."/>
            <person name="Norbu N."/>
            <person name="Novod N."/>
            <person name="O'Neill B."/>
            <person name="Osman S."/>
            <person name="Markiewicz E."/>
            <person name="Oyono O.L."/>
            <person name="Patti C."/>
            <person name="Phunkhang P."/>
            <person name="Pierre F."/>
            <person name="Priest M."/>
            <person name="Raghuraman S."/>
            <person name="Rege F."/>
            <person name="Reyes R."/>
            <person name="Rise C."/>
            <person name="Rogov P."/>
            <person name="Ross K."/>
            <person name="Ryan E."/>
            <person name="Settipalli S."/>
            <person name="Shea T."/>
            <person name="Sherpa N."/>
            <person name="Shi L."/>
            <person name="Shih D."/>
            <person name="Sparrow T."/>
            <person name="Spaulding J."/>
            <person name="Stalker J."/>
            <person name="Stange-Thomann N."/>
            <person name="Stavropoulos S."/>
            <person name="Stone C."/>
            <person name="Strader C."/>
            <person name="Tesfaye S."/>
            <person name="Thomson T."/>
            <person name="Thoulutsang Y."/>
            <person name="Thoulutsang D."/>
            <person name="Topham K."/>
            <person name="Topping I."/>
            <person name="Tsamla T."/>
            <person name="Vassiliev H."/>
            <person name="Vo A."/>
            <person name="Wangchuk T."/>
            <person name="Wangdi T."/>
            <person name="Weiand M."/>
            <person name="Wilkinson J."/>
            <person name="Wilson A."/>
            <person name="Yadav S."/>
            <person name="Young G."/>
            <person name="Yu Q."/>
            <person name="Zembek L."/>
            <person name="Zhong D."/>
            <person name="Zimmer A."/>
            <person name="Zwirko Z."/>
            <person name="Jaffe D.B."/>
            <person name="Alvarez P."/>
            <person name="Brockman W."/>
            <person name="Butler J."/>
            <person name="Chin C."/>
            <person name="Gnerre S."/>
            <person name="Grabherr M."/>
            <person name="Kleber M."/>
            <person name="Mauceli E."/>
            <person name="MacCallum I."/>
        </authorList>
    </citation>
    <scope>NUCLEOTIDE SEQUENCE [LARGE SCALE GENOMIC DNA]</scope>
    <source>
        <strain evidence="10">Tucson 14024-0371.13</strain>
    </source>
</reference>
<dbReference type="Gene3D" id="1.20.5.110">
    <property type="match status" value="1"/>
</dbReference>
<feature type="coiled-coil region" evidence="7">
    <location>
        <begin position="58"/>
        <end position="92"/>
    </location>
</feature>
<dbReference type="OrthoDB" id="19261at2759"/>
<evidence type="ECO:0000313" key="9">
    <source>
        <dbReference type="EMBL" id="KPU74886.1"/>
    </source>
</evidence>
<accession>A0A0P8Y6M6</accession>
<protein>
    <recommendedName>
        <fullName evidence="8">t-SNARE coiled-coil homology domain-containing protein</fullName>
    </recommendedName>
</protein>
<dbReference type="SMART" id="SM00397">
    <property type="entry name" value="t_SNARE"/>
    <property type="match status" value="1"/>
</dbReference>
<evidence type="ECO:0000256" key="6">
    <source>
        <dbReference type="ARBA" id="ARBA00034102"/>
    </source>
</evidence>
<evidence type="ECO:0000256" key="3">
    <source>
        <dbReference type="ARBA" id="ARBA00022737"/>
    </source>
</evidence>
<dbReference type="GO" id="GO:0098793">
    <property type="term" value="C:presynapse"/>
    <property type="evidence" value="ECO:0007669"/>
    <property type="project" value="GOC"/>
</dbReference>
<keyword evidence="2" id="KW-0771">Synaptosome</keyword>
<evidence type="ECO:0000256" key="5">
    <source>
        <dbReference type="ARBA" id="ARBA00023054"/>
    </source>
</evidence>
<comment type="subcellular location">
    <subcellularLocation>
        <location evidence="6">Synapse</location>
        <location evidence="6">Synaptosome</location>
    </subcellularLocation>
</comment>
<dbReference type="FunFam" id="1.20.5.110:FF:000007">
    <property type="entry name" value="Synaptosomal-associated protein"/>
    <property type="match status" value="1"/>
</dbReference>
<dbReference type="InParanoid" id="A0A0P8Y6M6"/>
<evidence type="ECO:0000256" key="1">
    <source>
        <dbReference type="ARBA" id="ARBA00009480"/>
    </source>
</evidence>
<dbReference type="PROSITE" id="PS50192">
    <property type="entry name" value="T_SNARE"/>
    <property type="match status" value="1"/>
</dbReference>
<evidence type="ECO:0000313" key="10">
    <source>
        <dbReference type="Proteomes" id="UP000007801"/>
    </source>
</evidence>
<keyword evidence="3" id="KW-0677">Repeat</keyword>
<dbReference type="SUPFAM" id="SSF58038">
    <property type="entry name" value="SNARE fusion complex"/>
    <property type="match status" value="1"/>
</dbReference>
<dbReference type="STRING" id="7217.A0A0P8Y6M6"/>
<keyword evidence="4" id="KW-0770">Synapse</keyword>
<comment type="similarity">
    <text evidence="1">Belongs to the SNAP-25 family.</text>
</comment>
<organism evidence="9 10">
    <name type="scientific">Drosophila ananassae</name>
    <name type="common">Fruit fly</name>
    <dbReference type="NCBI Taxonomy" id="7217"/>
    <lineage>
        <taxon>Eukaryota</taxon>
        <taxon>Metazoa</taxon>
        <taxon>Ecdysozoa</taxon>
        <taxon>Arthropoda</taxon>
        <taxon>Hexapoda</taxon>
        <taxon>Insecta</taxon>
        <taxon>Pterygota</taxon>
        <taxon>Neoptera</taxon>
        <taxon>Endopterygota</taxon>
        <taxon>Diptera</taxon>
        <taxon>Brachycera</taxon>
        <taxon>Muscomorpha</taxon>
        <taxon>Ephydroidea</taxon>
        <taxon>Drosophilidae</taxon>
        <taxon>Drosophila</taxon>
        <taxon>Sophophora</taxon>
    </lineage>
</organism>
<gene>
    <name evidence="9" type="primary">Dana\GF28141</name>
    <name evidence="9" type="ORF">GF28141</name>
</gene>
<keyword evidence="10" id="KW-1185">Reference proteome</keyword>
<feature type="domain" description="T-SNARE coiled-coil homology" evidence="8">
    <location>
        <begin position="27"/>
        <end position="89"/>
    </location>
</feature>
<dbReference type="GO" id="GO:0031629">
    <property type="term" value="P:synaptic vesicle fusion to presynaptic active zone membrane"/>
    <property type="evidence" value="ECO:0007669"/>
    <property type="project" value="TreeGrafter"/>
</dbReference>